<evidence type="ECO:0000313" key="8">
    <source>
        <dbReference type="Proteomes" id="UP000007800"/>
    </source>
</evidence>
<reference evidence="7 8" key="1">
    <citation type="submission" date="2008-07" db="EMBL/GenBank/DDBJ databases">
        <authorList>
            <person name="El-Sayed N."/>
            <person name="Caler E."/>
            <person name="Inman J."/>
            <person name="Amedeo P."/>
            <person name="Hass B."/>
            <person name="Wortman J."/>
        </authorList>
    </citation>
    <scope>NUCLEOTIDE SEQUENCE [LARGE SCALE GENOMIC DNA]</scope>
    <source>
        <strain evidence="7">ATCC 50983</strain>
        <strain evidence="8">ATCC 50983 / TXsc</strain>
    </source>
</reference>
<proteinExistence type="predicted"/>
<evidence type="ECO:0000256" key="4">
    <source>
        <dbReference type="SAM" id="MobiDB-lite"/>
    </source>
</evidence>
<dbReference type="InterPro" id="IPR012972">
    <property type="entry name" value="NLE"/>
</dbReference>
<protein>
    <submittedName>
        <fullName evidence="7">Microtubule-associated protein ytm1, putative</fullName>
    </submittedName>
</protein>
<feature type="domain" description="NLE" evidence="5">
    <location>
        <begin position="33"/>
        <end position="90"/>
    </location>
</feature>
<gene>
    <name evidence="7" type="ORF">Pmar_PMAR011336</name>
    <name evidence="6" type="ORF">Pmar_PMAR012723</name>
</gene>
<dbReference type="AlphaFoldDB" id="C5KFA3"/>
<dbReference type="EMBL" id="GG672711">
    <property type="protein sequence ID" value="EER16822.1"/>
    <property type="molecule type" value="Genomic_DNA"/>
</dbReference>
<dbReference type="Proteomes" id="UP000007800">
    <property type="component" value="Unassembled WGS sequence"/>
</dbReference>
<keyword evidence="2" id="KW-0853">WD repeat</keyword>
<keyword evidence="8" id="KW-1185">Reference proteome</keyword>
<dbReference type="GeneID" id="9052180"/>
<dbReference type="RefSeq" id="XP_002771419.1">
    <property type="nucleotide sequence ID" value="XM_002771373.1"/>
</dbReference>
<evidence type="ECO:0000313" key="7">
    <source>
        <dbReference type="EMBL" id="EER16822.1"/>
    </source>
</evidence>
<organism evidence="8">
    <name type="scientific">Perkinsus marinus (strain ATCC 50983 / TXsc)</name>
    <dbReference type="NCBI Taxonomy" id="423536"/>
    <lineage>
        <taxon>Eukaryota</taxon>
        <taxon>Sar</taxon>
        <taxon>Alveolata</taxon>
        <taxon>Perkinsozoa</taxon>
        <taxon>Perkinsea</taxon>
        <taxon>Perkinsida</taxon>
        <taxon>Perkinsidae</taxon>
        <taxon>Perkinsus</taxon>
    </lineage>
</organism>
<comment type="subcellular location">
    <subcellularLocation>
        <location evidence="1">Nucleus</location>
    </subcellularLocation>
</comment>
<dbReference type="GeneID" id="9052844"/>
<dbReference type="EMBL" id="GG682357">
    <property type="protein sequence ID" value="EER03235.1"/>
    <property type="molecule type" value="Genomic_DNA"/>
</dbReference>
<evidence type="ECO:0000256" key="2">
    <source>
        <dbReference type="ARBA" id="ARBA00022574"/>
    </source>
</evidence>
<accession>C5KFA3</accession>
<dbReference type="OrthoDB" id="10261640at2759"/>
<dbReference type="Pfam" id="PF08154">
    <property type="entry name" value="NLE"/>
    <property type="match status" value="1"/>
</dbReference>
<name>C5KFA3_PERM5</name>
<dbReference type="GO" id="GO:0005634">
    <property type="term" value="C:nucleus"/>
    <property type="evidence" value="ECO:0007669"/>
    <property type="project" value="UniProtKB-SubCell"/>
</dbReference>
<feature type="region of interest" description="Disordered" evidence="4">
    <location>
        <begin position="1"/>
        <end position="21"/>
    </location>
</feature>
<evidence type="ECO:0000256" key="3">
    <source>
        <dbReference type="ARBA" id="ARBA00022737"/>
    </source>
</evidence>
<sequence>MAQSSPAADMNDVPGEGGEPAAPALITQVEGVFMTRLPEEYHIPEDPIVLEGDLSRSGLSAMLNDLLSLQEPVVFDFINGRFLRTSLADFYKQHGFSSEVACNIEYVLAMPEPETAEVTQED</sequence>
<dbReference type="RefSeq" id="XP_002785026.1">
    <property type="nucleotide sequence ID" value="XM_002784980.1"/>
</dbReference>
<evidence type="ECO:0000259" key="5">
    <source>
        <dbReference type="Pfam" id="PF08154"/>
    </source>
</evidence>
<evidence type="ECO:0000313" key="6">
    <source>
        <dbReference type="EMBL" id="EER03235.1"/>
    </source>
</evidence>
<keyword evidence="3" id="KW-0677">Repeat</keyword>
<evidence type="ECO:0000256" key="1">
    <source>
        <dbReference type="ARBA" id="ARBA00004123"/>
    </source>
</evidence>